<dbReference type="InterPro" id="IPR020568">
    <property type="entry name" value="Ribosomal_Su5_D2-typ_SF"/>
</dbReference>
<dbReference type="Pfam" id="PF01119">
    <property type="entry name" value="DNA_mis_repair"/>
    <property type="match status" value="1"/>
</dbReference>
<keyword evidence="9" id="KW-0540">Nuclease</keyword>
<reference evidence="9 10" key="1">
    <citation type="submission" date="2022-11" db="EMBL/GenBank/DDBJ databases">
        <title>Brucella sp. YY2X, whole genome shotgun sequencing project.</title>
        <authorList>
            <person name="Yang Y."/>
        </authorList>
    </citation>
    <scope>NUCLEOTIDE SEQUENCE [LARGE SCALE GENOMIC DNA]</scope>
    <source>
        <strain evidence="9 10">YY2X</strain>
    </source>
</reference>
<gene>
    <name evidence="5 9" type="primary">mutL</name>
    <name evidence="9" type="ORF">OPR82_16875</name>
</gene>
<dbReference type="CDD" id="cd00782">
    <property type="entry name" value="MutL_Trans"/>
    <property type="match status" value="1"/>
</dbReference>
<keyword evidence="4 5" id="KW-0234">DNA repair</keyword>
<dbReference type="CDD" id="cd16926">
    <property type="entry name" value="HATPase_MutL-MLH-PMS-like"/>
    <property type="match status" value="1"/>
</dbReference>
<evidence type="ECO:0000313" key="9">
    <source>
        <dbReference type="EMBL" id="MCX2698416.1"/>
    </source>
</evidence>
<organism evidence="9 10">
    <name type="scientific">Ochrobactrum chromiisoli</name>
    <dbReference type="NCBI Taxonomy" id="2993941"/>
    <lineage>
        <taxon>Bacteria</taxon>
        <taxon>Pseudomonadati</taxon>
        <taxon>Pseudomonadota</taxon>
        <taxon>Alphaproteobacteria</taxon>
        <taxon>Hyphomicrobiales</taxon>
        <taxon>Brucellaceae</taxon>
        <taxon>Brucella/Ochrobactrum group</taxon>
        <taxon>Ochrobactrum</taxon>
    </lineage>
</organism>
<dbReference type="InterPro" id="IPR042121">
    <property type="entry name" value="MutL_C_regsub"/>
</dbReference>
<proteinExistence type="inferred from homology"/>
<dbReference type="Gene3D" id="3.30.1540.20">
    <property type="entry name" value="MutL, C-terminal domain, dimerisation subdomain"/>
    <property type="match status" value="1"/>
</dbReference>
<comment type="caution">
    <text evidence="9">The sequence shown here is derived from an EMBL/GenBank/DDBJ whole genome shotgun (WGS) entry which is preliminary data.</text>
</comment>
<evidence type="ECO:0000259" key="8">
    <source>
        <dbReference type="SMART" id="SM01340"/>
    </source>
</evidence>
<evidence type="ECO:0000256" key="3">
    <source>
        <dbReference type="ARBA" id="ARBA00022763"/>
    </source>
</evidence>
<accession>A0ABT3QS39</accession>
<dbReference type="SUPFAM" id="SSF55874">
    <property type="entry name" value="ATPase domain of HSP90 chaperone/DNA topoisomerase II/histidine kinase"/>
    <property type="match status" value="1"/>
</dbReference>
<dbReference type="Gene3D" id="3.30.565.10">
    <property type="entry name" value="Histidine kinase-like ATPase, C-terminal domain"/>
    <property type="match status" value="1"/>
</dbReference>
<dbReference type="PROSITE" id="PS00058">
    <property type="entry name" value="DNA_MISMATCH_REPAIR_1"/>
    <property type="match status" value="1"/>
</dbReference>
<dbReference type="Proteomes" id="UP001301216">
    <property type="component" value="Unassembled WGS sequence"/>
</dbReference>
<feature type="compositionally biased region" description="Polar residues" evidence="6">
    <location>
        <begin position="358"/>
        <end position="367"/>
    </location>
</feature>
<dbReference type="InterPro" id="IPR002099">
    <property type="entry name" value="MutL/Mlh/PMS"/>
</dbReference>
<dbReference type="InterPro" id="IPR042120">
    <property type="entry name" value="MutL_C_dimsub"/>
</dbReference>
<dbReference type="InterPro" id="IPR014721">
    <property type="entry name" value="Ribsml_uS5_D2-typ_fold_subgr"/>
</dbReference>
<comment type="similarity">
    <text evidence="1 5">Belongs to the DNA mismatch repair MutL/HexB family.</text>
</comment>
<dbReference type="InterPro" id="IPR014790">
    <property type="entry name" value="MutL_C"/>
</dbReference>
<dbReference type="NCBIfam" id="NF000953">
    <property type="entry name" value="PRK00095.2-4"/>
    <property type="match status" value="1"/>
</dbReference>
<evidence type="ECO:0000256" key="5">
    <source>
        <dbReference type="HAMAP-Rule" id="MF_00149"/>
    </source>
</evidence>
<evidence type="ECO:0000256" key="6">
    <source>
        <dbReference type="SAM" id="MobiDB-lite"/>
    </source>
</evidence>
<feature type="region of interest" description="Disordered" evidence="6">
    <location>
        <begin position="358"/>
        <end position="383"/>
    </location>
</feature>
<evidence type="ECO:0000259" key="7">
    <source>
        <dbReference type="SMART" id="SM00853"/>
    </source>
</evidence>
<protein>
    <recommendedName>
        <fullName evidence="2 5">DNA mismatch repair protein MutL</fullName>
    </recommendedName>
</protein>
<sequence>MTIRHLSETIINQIAAGEVIERPASVIKELVENAIDAGATRIEVVTAGGGKTLLRVTDNGSGIAVDELPLAVSRHCTSKLSDDVNDIRALGFRGEALPSIGSVSKLSLKSRPQDAESGFEVAVNGGRLEGPRPAALNRGTIAEVRDLFYATPARLKFMKTDRAEATAITDIVKRIAIAFPHVRFSLAGTDRTPLDLPATGSGADATLERIGQILGKEFSENALAIDAERDGVRLAGFVGIPSFNRGNALHQFAYVNGRPVRDKQIFGALRGAYSDVIARDRHPVAVLFLTLDPALVDVNVHPAKADVRFRDPGLVRGLIVGAIKQALAQSGIRPATSGAEAMLQAFRAEGFQQRPAENTYASQNWRTTPPAPRTEWSPQTAHPAHKPLDFDHIPAFREDTQAIIETFSQPAADARATIAQAPVELMQKPLGAARAQIHENYIVAQTEDSLVIVDQHAAHERLVYEALKNALHARPIPGQMLLIPEIVDLTEEDAERLATHSETLARFGLGIEQFGPGAIAVRETPAMLGEMNVQQLIRDLADEVAEHDTSDGLKAMLNHVAATMACHGSVRSGRRMKPEEMNALLRDMEATPGSGTCNHGRPTYIELKLTDIERLFGRR</sequence>
<dbReference type="GO" id="GO:0004519">
    <property type="term" value="F:endonuclease activity"/>
    <property type="evidence" value="ECO:0007669"/>
    <property type="project" value="UniProtKB-KW"/>
</dbReference>
<dbReference type="Pfam" id="PF13589">
    <property type="entry name" value="HATPase_c_3"/>
    <property type="match status" value="1"/>
</dbReference>
<dbReference type="InterPro" id="IPR036890">
    <property type="entry name" value="HATPase_C_sf"/>
</dbReference>
<dbReference type="NCBIfam" id="TIGR00585">
    <property type="entry name" value="mutl"/>
    <property type="match status" value="1"/>
</dbReference>
<dbReference type="Pfam" id="PF08676">
    <property type="entry name" value="MutL_C"/>
    <property type="match status" value="1"/>
</dbReference>
<dbReference type="SUPFAM" id="SSF118116">
    <property type="entry name" value="DNA mismatch repair protein MutL"/>
    <property type="match status" value="1"/>
</dbReference>
<dbReference type="InterPro" id="IPR038973">
    <property type="entry name" value="MutL/Mlh/Pms-like"/>
</dbReference>
<dbReference type="InterPro" id="IPR014762">
    <property type="entry name" value="DNA_mismatch_repair_CS"/>
</dbReference>
<dbReference type="HAMAP" id="MF_00149">
    <property type="entry name" value="DNA_mis_repair"/>
    <property type="match status" value="1"/>
</dbReference>
<keyword evidence="9" id="KW-0378">Hydrolase</keyword>
<dbReference type="SMART" id="SM00853">
    <property type="entry name" value="MutL_C"/>
    <property type="match status" value="1"/>
</dbReference>
<dbReference type="Gene3D" id="3.30.230.10">
    <property type="match status" value="1"/>
</dbReference>
<keyword evidence="10" id="KW-1185">Reference proteome</keyword>
<keyword evidence="9" id="KW-0255">Endonuclease</keyword>
<dbReference type="EMBL" id="JAPHAV010000010">
    <property type="protein sequence ID" value="MCX2698416.1"/>
    <property type="molecule type" value="Genomic_DNA"/>
</dbReference>
<dbReference type="SMART" id="SM01340">
    <property type="entry name" value="DNA_mis_repair"/>
    <property type="match status" value="1"/>
</dbReference>
<dbReference type="InterPro" id="IPR037198">
    <property type="entry name" value="MutL_C_sf"/>
</dbReference>
<dbReference type="PANTHER" id="PTHR10073">
    <property type="entry name" value="DNA MISMATCH REPAIR PROTEIN MLH, PMS, MUTL"/>
    <property type="match status" value="1"/>
</dbReference>
<name>A0ABT3QS39_9HYPH</name>
<evidence type="ECO:0000256" key="4">
    <source>
        <dbReference type="ARBA" id="ARBA00023204"/>
    </source>
</evidence>
<evidence type="ECO:0000313" key="10">
    <source>
        <dbReference type="Proteomes" id="UP001301216"/>
    </source>
</evidence>
<feature type="domain" description="MutL C-terminal dimerisation" evidence="7">
    <location>
        <begin position="433"/>
        <end position="576"/>
    </location>
</feature>
<dbReference type="SUPFAM" id="SSF54211">
    <property type="entry name" value="Ribosomal protein S5 domain 2-like"/>
    <property type="match status" value="1"/>
</dbReference>
<feature type="domain" description="DNA mismatch repair protein S5" evidence="8">
    <location>
        <begin position="210"/>
        <end position="328"/>
    </location>
</feature>
<evidence type="ECO:0000256" key="1">
    <source>
        <dbReference type="ARBA" id="ARBA00006082"/>
    </source>
</evidence>
<dbReference type="InterPro" id="IPR013507">
    <property type="entry name" value="DNA_mismatch_S5_2-like"/>
</dbReference>
<evidence type="ECO:0000256" key="2">
    <source>
        <dbReference type="ARBA" id="ARBA00021975"/>
    </source>
</evidence>
<keyword evidence="3 5" id="KW-0227">DNA damage</keyword>
<dbReference type="Gene3D" id="3.30.1370.100">
    <property type="entry name" value="MutL, C-terminal domain, regulatory subdomain"/>
    <property type="match status" value="1"/>
</dbReference>
<comment type="function">
    <text evidence="5">This protein is involved in the repair of mismatches in DNA. It is required for dam-dependent methyl-directed DNA mismatch repair. May act as a 'molecular matchmaker', a protein that promotes the formation of a stable complex between two or more DNA-binding proteins in an ATP-dependent manner without itself being part of a final effector complex.</text>
</comment>
<dbReference type="RefSeq" id="WP_265986134.1">
    <property type="nucleotide sequence ID" value="NZ_JAPHAV010000010.1"/>
</dbReference>
<dbReference type="PANTHER" id="PTHR10073:SF12">
    <property type="entry name" value="DNA MISMATCH REPAIR PROTEIN MLH1"/>
    <property type="match status" value="1"/>
</dbReference>
<dbReference type="InterPro" id="IPR020667">
    <property type="entry name" value="DNA_mismatch_repair_MutL"/>
</dbReference>